<evidence type="ECO:0008006" key="3">
    <source>
        <dbReference type="Google" id="ProtNLM"/>
    </source>
</evidence>
<gene>
    <name evidence="1" type="ORF">CR513_42007</name>
</gene>
<protein>
    <recommendedName>
        <fullName evidence="3">Reverse transcriptase/retrotransposon-derived protein RNase H-like domain-containing protein</fullName>
    </recommendedName>
</protein>
<dbReference type="OrthoDB" id="1747635at2759"/>
<reference evidence="1" key="1">
    <citation type="submission" date="2018-05" db="EMBL/GenBank/DDBJ databases">
        <title>Draft genome of Mucuna pruriens seed.</title>
        <authorList>
            <person name="Nnadi N.E."/>
            <person name="Vos R."/>
            <person name="Hasami M.H."/>
            <person name="Devisetty U.K."/>
            <person name="Aguiy J.C."/>
        </authorList>
    </citation>
    <scope>NUCLEOTIDE SEQUENCE [LARGE SCALE GENOMIC DNA]</scope>
    <source>
        <strain evidence="1">JCA_2017</strain>
    </source>
</reference>
<evidence type="ECO:0000313" key="2">
    <source>
        <dbReference type="Proteomes" id="UP000257109"/>
    </source>
</evidence>
<organism evidence="1 2">
    <name type="scientific">Mucuna pruriens</name>
    <name type="common">Velvet bean</name>
    <name type="synonym">Dolichos pruriens</name>
    <dbReference type="NCBI Taxonomy" id="157652"/>
    <lineage>
        <taxon>Eukaryota</taxon>
        <taxon>Viridiplantae</taxon>
        <taxon>Streptophyta</taxon>
        <taxon>Embryophyta</taxon>
        <taxon>Tracheophyta</taxon>
        <taxon>Spermatophyta</taxon>
        <taxon>Magnoliopsida</taxon>
        <taxon>eudicotyledons</taxon>
        <taxon>Gunneridae</taxon>
        <taxon>Pentapetalae</taxon>
        <taxon>rosids</taxon>
        <taxon>fabids</taxon>
        <taxon>Fabales</taxon>
        <taxon>Fabaceae</taxon>
        <taxon>Papilionoideae</taxon>
        <taxon>50 kb inversion clade</taxon>
        <taxon>NPAAA clade</taxon>
        <taxon>indigoferoid/millettioid clade</taxon>
        <taxon>Phaseoleae</taxon>
        <taxon>Mucuna</taxon>
    </lineage>
</organism>
<dbReference type="AlphaFoldDB" id="A0A371FHT9"/>
<dbReference type="EMBL" id="QJKJ01009063">
    <property type="protein sequence ID" value="RDX77800.1"/>
    <property type="molecule type" value="Genomic_DNA"/>
</dbReference>
<proteinExistence type="predicted"/>
<sequence>MCDTSNSALGAVLGQRVDKQSHVIAYKFDLEIRDNKGAENTIAYHLSQLERGVDPLPIRDEFPNEQIL</sequence>
<name>A0A371FHT9_MUCPR</name>
<comment type="caution">
    <text evidence="1">The sequence shown here is derived from an EMBL/GenBank/DDBJ whole genome shotgun (WGS) entry which is preliminary data.</text>
</comment>
<evidence type="ECO:0000313" key="1">
    <source>
        <dbReference type="EMBL" id="RDX77800.1"/>
    </source>
</evidence>
<feature type="non-terminal residue" evidence="1">
    <location>
        <position position="1"/>
    </location>
</feature>
<keyword evidence="2" id="KW-1185">Reference proteome</keyword>
<accession>A0A371FHT9</accession>
<dbReference type="Proteomes" id="UP000257109">
    <property type="component" value="Unassembled WGS sequence"/>
</dbReference>